<organism evidence="1 2">
    <name type="scientific">Rhabditophanes sp. KR3021</name>
    <dbReference type="NCBI Taxonomy" id="114890"/>
    <lineage>
        <taxon>Eukaryota</taxon>
        <taxon>Metazoa</taxon>
        <taxon>Ecdysozoa</taxon>
        <taxon>Nematoda</taxon>
        <taxon>Chromadorea</taxon>
        <taxon>Rhabditida</taxon>
        <taxon>Tylenchina</taxon>
        <taxon>Panagrolaimomorpha</taxon>
        <taxon>Strongyloidoidea</taxon>
        <taxon>Alloionematidae</taxon>
        <taxon>Rhabditophanes</taxon>
    </lineage>
</organism>
<name>A0AC35U7S3_9BILA</name>
<dbReference type="Proteomes" id="UP000095286">
    <property type="component" value="Unplaced"/>
</dbReference>
<reference evidence="2" key="1">
    <citation type="submission" date="2016-11" db="UniProtKB">
        <authorList>
            <consortium name="WormBaseParasite"/>
        </authorList>
    </citation>
    <scope>IDENTIFICATION</scope>
    <source>
        <strain evidence="2">KR3021</strain>
    </source>
</reference>
<protein>
    <submittedName>
        <fullName evidence="2">Col_cuticle_N domain-containing protein</fullName>
    </submittedName>
</protein>
<accession>A0AC35U7S3</accession>
<sequence>MSQLKNNNKDNWLNIQQLISKRTKRADEYKIEQSNYQAAEEAASKYVGGNYNDNKNNFELPIEHYDVVAKCDCKQNQENNCPVGPMGVKGAQGQKGPDAPDGIPGIPGKDAENFIPPQESSPNDSYGAAAPVNQCVTCPQGAPGLPGDDGLPGRPGIVGSRGEDGIPGRNGEPGGMGPRGERGPPGRTGPPGIRGTPGTHCNSFTVSKGMKGGRGMRGDQGRMGDRGDTGPPGVPGPVGLVGNMGVPGTAGNDGDQGRQGKRGDNGKDQLYCKCGERSSVKLRTGTKAPPVVATYVQPPVTYVEPKPAQIPKEEVAMFEDAGVKANTQAKPYKDVPLKGESEDAHLNEDPFELI</sequence>
<evidence type="ECO:0000313" key="1">
    <source>
        <dbReference type="Proteomes" id="UP000095286"/>
    </source>
</evidence>
<dbReference type="WBParaSite" id="RSKR_0000840600.1">
    <property type="protein sequence ID" value="RSKR_0000840600.1"/>
    <property type="gene ID" value="RSKR_0000840600"/>
</dbReference>
<evidence type="ECO:0000313" key="2">
    <source>
        <dbReference type="WBParaSite" id="RSKR_0000840600.1"/>
    </source>
</evidence>
<proteinExistence type="predicted"/>